<keyword evidence="2" id="KW-0802">TPR repeat</keyword>
<dbReference type="GO" id="GO:0009279">
    <property type="term" value="C:cell outer membrane"/>
    <property type="evidence" value="ECO:0007669"/>
    <property type="project" value="TreeGrafter"/>
</dbReference>
<dbReference type="EMBL" id="AYUF01000338">
    <property type="protein sequence ID" value="ETK02550.1"/>
    <property type="molecule type" value="Genomic_DNA"/>
</dbReference>
<evidence type="ECO:0000256" key="1">
    <source>
        <dbReference type="ARBA" id="ARBA00022737"/>
    </source>
</evidence>
<comment type="caution">
    <text evidence="3">The sequence shown here is derived from an EMBL/GenBank/DDBJ whole genome shotgun (WGS) entry which is preliminary data.</text>
</comment>
<dbReference type="PATRIC" id="fig|1411148.3.peg.492"/>
<dbReference type="Proteomes" id="UP000018837">
    <property type="component" value="Unassembled WGS sequence"/>
</dbReference>
<organism evidence="3 4">
    <name type="scientific">Tannerella sp. oral taxon BU063 isolate Cell 2</name>
    <dbReference type="NCBI Taxonomy" id="1411148"/>
    <lineage>
        <taxon>Bacteria</taxon>
        <taxon>Pseudomonadati</taxon>
        <taxon>Bacteroidota</taxon>
        <taxon>Bacteroidia</taxon>
        <taxon>Bacteroidales</taxon>
        <taxon>Tannerellaceae</taxon>
        <taxon>Tannerella</taxon>
    </lineage>
</organism>
<dbReference type="InterPro" id="IPR019734">
    <property type="entry name" value="TPR_rpt"/>
</dbReference>
<dbReference type="GO" id="GO:0046813">
    <property type="term" value="P:receptor-mediated virion attachment to host cell"/>
    <property type="evidence" value="ECO:0007669"/>
    <property type="project" value="TreeGrafter"/>
</dbReference>
<evidence type="ECO:0000313" key="4">
    <source>
        <dbReference type="Proteomes" id="UP000018837"/>
    </source>
</evidence>
<dbReference type="SUPFAM" id="SSF48452">
    <property type="entry name" value="TPR-like"/>
    <property type="match status" value="1"/>
</dbReference>
<dbReference type="SMART" id="SM00028">
    <property type="entry name" value="TPR"/>
    <property type="match status" value="3"/>
</dbReference>
<protein>
    <submittedName>
        <fullName evidence="3">Uncharacterized protein</fullName>
    </submittedName>
</protein>
<gene>
    <name evidence="3" type="ORF">N425_03720</name>
</gene>
<dbReference type="SUPFAM" id="SSF50494">
    <property type="entry name" value="Trypsin-like serine proteases"/>
    <property type="match status" value="1"/>
</dbReference>
<evidence type="ECO:0000313" key="3">
    <source>
        <dbReference type="EMBL" id="ETK02550.1"/>
    </source>
</evidence>
<reference evidence="3 4" key="1">
    <citation type="submission" date="2013-11" db="EMBL/GenBank/DDBJ databases">
        <title>Single cell genomics of uncultured Tannerella BU063 (oral taxon 286).</title>
        <authorList>
            <person name="Beall C.J."/>
            <person name="Campbell A.G."/>
            <person name="Griffen A.L."/>
            <person name="Podar M."/>
            <person name="Leys E.J."/>
        </authorList>
    </citation>
    <scope>NUCLEOTIDE SEQUENCE [LARGE SCALE GENOMIC DNA]</scope>
    <source>
        <strain evidence="3">Cell 2</strain>
    </source>
</reference>
<name>W2C5Y2_9BACT</name>
<dbReference type="Gene3D" id="2.40.10.120">
    <property type="match status" value="1"/>
</dbReference>
<dbReference type="InterPro" id="IPR011990">
    <property type="entry name" value="TPR-like_helical_dom_sf"/>
</dbReference>
<keyword evidence="1" id="KW-0677">Repeat</keyword>
<evidence type="ECO:0000256" key="2">
    <source>
        <dbReference type="ARBA" id="ARBA00022803"/>
    </source>
</evidence>
<proteinExistence type="predicted"/>
<dbReference type="Pfam" id="PF13365">
    <property type="entry name" value="Trypsin_2"/>
    <property type="match status" value="1"/>
</dbReference>
<sequence>MLLAQKAPKWAERARRSVFTIEATDKSGNVTRGTGFFVGDQGEAVSNYTLFIGADRATVIDADGGRLPVVCILGADDLYDVIRFKVSSQKKLPGLTPATSQPAVGDRAYLIPASSAKGAAPAVGPISEVTRIKEQYGYYRVDMPLTREQVSAPLLNEGGQAFALAQADASGKGKTYGIDLAYIMSLRPAATDVLNKVYSSIGIRTAWASSADEALVALMLYAAQQDAHAYLATLDDFIATFPSSPDGYLTRASHYVYQRKKLSDVGTEQQLLSRAEADLASAQKLFGDNVAEGYYNHAKLIYGVSAADSTLTAPGWTMDRAADWIAKAIAADDRPLYRQLEADIAFFRGDYPKAAADYARVNQGPGASASSFYMAAKTEEQLEAPDTTRMFMLMDSAITRATGVNPTDAATYIMDAVDMRMRRGQFAEAVKLYDRYYALTGGEVLPRFYYYREQAKFRANDMDGALSDIRLALEGDPNNALYLAEEGSIYLRKQDFAKARQSLERCIAQAPDFSAGHRLLGLCLVRSGKKAEGCRAFERAKELGDPVVERLMKQHCQ</sequence>
<dbReference type="InterPro" id="IPR050498">
    <property type="entry name" value="Ycf3"/>
</dbReference>
<dbReference type="PANTHER" id="PTHR44858">
    <property type="entry name" value="TETRATRICOPEPTIDE REPEAT PROTEIN 6"/>
    <property type="match status" value="1"/>
</dbReference>
<dbReference type="Gene3D" id="1.25.40.10">
    <property type="entry name" value="Tetratricopeptide repeat domain"/>
    <property type="match status" value="2"/>
</dbReference>
<accession>W2C5Y2</accession>
<dbReference type="AlphaFoldDB" id="W2C5Y2"/>
<dbReference type="Pfam" id="PF13174">
    <property type="entry name" value="TPR_6"/>
    <property type="match status" value="1"/>
</dbReference>
<dbReference type="InterPro" id="IPR009003">
    <property type="entry name" value="Peptidase_S1_PA"/>
</dbReference>
<dbReference type="PANTHER" id="PTHR44858:SF1">
    <property type="entry name" value="UDP-N-ACETYLGLUCOSAMINE--PEPTIDE N-ACETYLGLUCOSAMINYLTRANSFERASE SPINDLY-RELATED"/>
    <property type="match status" value="1"/>
</dbReference>